<protein>
    <submittedName>
        <fullName evidence="1">Histidine phosphatase family protein</fullName>
    </submittedName>
</protein>
<evidence type="ECO:0000313" key="2">
    <source>
        <dbReference type="Proteomes" id="UP000324760"/>
    </source>
</evidence>
<dbReference type="EMBL" id="CP043869">
    <property type="protein sequence ID" value="QEQ96741.1"/>
    <property type="molecule type" value="Genomic_DNA"/>
</dbReference>
<keyword evidence="2" id="KW-1185">Reference proteome</keyword>
<dbReference type="SMART" id="SM00855">
    <property type="entry name" value="PGAM"/>
    <property type="match status" value="1"/>
</dbReference>
<dbReference type="Gene3D" id="3.40.50.1240">
    <property type="entry name" value="Phosphoglycerate mutase-like"/>
    <property type="match status" value="1"/>
</dbReference>
<dbReference type="AlphaFoldDB" id="A0A5P1RBV2"/>
<name>A0A5P1RBV2_9GAMM</name>
<dbReference type="InterPro" id="IPR029033">
    <property type="entry name" value="His_PPase_superfam"/>
</dbReference>
<dbReference type="Proteomes" id="UP000324760">
    <property type="component" value="Chromosome"/>
</dbReference>
<dbReference type="GO" id="GO:0005737">
    <property type="term" value="C:cytoplasm"/>
    <property type="evidence" value="ECO:0007669"/>
    <property type="project" value="TreeGrafter"/>
</dbReference>
<proteinExistence type="predicted"/>
<dbReference type="InterPro" id="IPR013078">
    <property type="entry name" value="His_Pase_superF_clade-1"/>
</dbReference>
<dbReference type="Pfam" id="PF00300">
    <property type="entry name" value="His_Phos_1"/>
    <property type="match status" value="1"/>
</dbReference>
<reference evidence="1 2" key="1">
    <citation type="journal article" date="2019" name="Biochem. Eng. J.">
        <title>Metabolic engineering of the marine bacteria Neptunomonas concharum for the production of acetoin and meso-2,3-butanediol from acetate.</title>
        <authorList>
            <person name="Li W."/>
            <person name="Pu N."/>
            <person name="Liu C.-X."/>
            <person name="Yuan Q.-P."/>
            <person name="Li Z.-J."/>
        </authorList>
    </citation>
    <scope>NUCLEOTIDE SEQUENCE [LARGE SCALE GENOMIC DNA]</scope>
    <source>
        <strain evidence="1 2">JCM17730</strain>
    </source>
</reference>
<dbReference type="RefSeq" id="WP_138987353.1">
    <property type="nucleotide sequence ID" value="NZ_CP043869.1"/>
</dbReference>
<dbReference type="PANTHER" id="PTHR48100">
    <property type="entry name" value="BROAD-SPECIFICITY PHOSPHATASE YOR283W-RELATED"/>
    <property type="match status" value="1"/>
</dbReference>
<dbReference type="PANTHER" id="PTHR48100:SF1">
    <property type="entry name" value="HISTIDINE PHOSPHATASE FAMILY PROTEIN-RELATED"/>
    <property type="match status" value="1"/>
</dbReference>
<dbReference type="GO" id="GO:0016791">
    <property type="term" value="F:phosphatase activity"/>
    <property type="evidence" value="ECO:0007669"/>
    <property type="project" value="TreeGrafter"/>
</dbReference>
<accession>A0A5P1RBV2</accession>
<dbReference type="OrthoDB" id="9783269at2"/>
<evidence type="ECO:0000313" key="1">
    <source>
        <dbReference type="EMBL" id="QEQ96741.1"/>
    </source>
</evidence>
<sequence length="186" mass="20967">MNNALVIDALRHGETEFGQRYLGKTDPPLSETGWLQMQSALKFRAPTDYDAVYSSLLIRCHSFAQQWCSDTLLTLESRIQEYDFGDWDGKTAAEIYLEAPDALARFWEDPIQYPPPNGEPLPLFFARVQAFIAELQQSGYTKVLLITHGGVIKALQCITESKPASEMASMNSPHGKIQTFRIPTHE</sequence>
<organism evidence="1 2">
    <name type="scientific">Neptunomonas concharum</name>
    <dbReference type="NCBI Taxonomy" id="1031538"/>
    <lineage>
        <taxon>Bacteria</taxon>
        <taxon>Pseudomonadati</taxon>
        <taxon>Pseudomonadota</taxon>
        <taxon>Gammaproteobacteria</taxon>
        <taxon>Oceanospirillales</taxon>
        <taxon>Oceanospirillaceae</taxon>
        <taxon>Neptunomonas</taxon>
    </lineage>
</organism>
<dbReference type="KEGG" id="ncu:F0U83_08435"/>
<gene>
    <name evidence="1" type="ORF">F0U83_08435</name>
</gene>
<dbReference type="PIRSF" id="PIRSF000709">
    <property type="entry name" value="6PFK_2-Ptase"/>
    <property type="match status" value="1"/>
</dbReference>
<dbReference type="CDD" id="cd07067">
    <property type="entry name" value="HP_PGM_like"/>
    <property type="match status" value="1"/>
</dbReference>
<dbReference type="InterPro" id="IPR050275">
    <property type="entry name" value="PGM_Phosphatase"/>
</dbReference>
<dbReference type="SUPFAM" id="SSF53254">
    <property type="entry name" value="Phosphoglycerate mutase-like"/>
    <property type="match status" value="1"/>
</dbReference>